<dbReference type="CDD" id="cd06225">
    <property type="entry name" value="HAMP"/>
    <property type="match status" value="1"/>
</dbReference>
<feature type="transmembrane region" description="Helical" evidence="4">
    <location>
        <begin position="193"/>
        <end position="216"/>
    </location>
</feature>
<dbReference type="PROSITE" id="PS50111">
    <property type="entry name" value="CHEMOTAXIS_TRANSDUC_2"/>
    <property type="match status" value="1"/>
</dbReference>
<dbReference type="InterPro" id="IPR003660">
    <property type="entry name" value="HAMP_dom"/>
</dbReference>
<dbReference type="EMBL" id="FCOW01000009">
    <property type="protein sequence ID" value="CVK19314.1"/>
    <property type="molecule type" value="Genomic_DNA"/>
</dbReference>
<comment type="caution">
    <text evidence="7">The sequence shown here is derived from an EMBL/GenBank/DDBJ whole genome shotgun (WGS) entry which is preliminary data.</text>
</comment>
<gene>
    <name evidence="7" type="primary">mcpA_7</name>
    <name evidence="7" type="ORF">SSPH_01965</name>
</gene>
<comment type="similarity">
    <text evidence="2">Belongs to the methyl-accepting chemotaxis (MCP) protein family.</text>
</comment>
<evidence type="ECO:0000259" key="5">
    <source>
        <dbReference type="PROSITE" id="PS50111"/>
    </source>
</evidence>
<keyword evidence="4" id="KW-0472">Membrane</keyword>
<evidence type="ECO:0000259" key="6">
    <source>
        <dbReference type="PROSITE" id="PS50885"/>
    </source>
</evidence>
<evidence type="ECO:0000256" key="4">
    <source>
        <dbReference type="SAM" id="Phobius"/>
    </source>
</evidence>
<keyword evidence="8" id="KW-1185">Reference proteome</keyword>
<proteinExistence type="inferred from homology"/>
<dbReference type="PRINTS" id="PR00260">
    <property type="entry name" value="CHEMTRNSDUCR"/>
</dbReference>
<evidence type="ECO:0000313" key="8">
    <source>
        <dbReference type="Proteomes" id="UP000245702"/>
    </source>
</evidence>
<evidence type="ECO:0000256" key="2">
    <source>
        <dbReference type="ARBA" id="ARBA00029447"/>
    </source>
</evidence>
<evidence type="ECO:0000313" key="7">
    <source>
        <dbReference type="EMBL" id="CVK19314.1"/>
    </source>
</evidence>
<keyword evidence="4" id="KW-0812">Transmembrane</keyword>
<dbReference type="Pfam" id="PF00672">
    <property type="entry name" value="HAMP"/>
    <property type="match status" value="1"/>
</dbReference>
<name>A0ABP2C7J0_9FIRM</name>
<dbReference type="SMART" id="SM00304">
    <property type="entry name" value="HAMP"/>
    <property type="match status" value="2"/>
</dbReference>
<organism evidence="7 8">
    <name type="scientific">Sporomusa sphaeroides DSM 2875</name>
    <dbReference type="NCBI Taxonomy" id="1337886"/>
    <lineage>
        <taxon>Bacteria</taxon>
        <taxon>Bacillati</taxon>
        <taxon>Bacillota</taxon>
        <taxon>Negativicutes</taxon>
        <taxon>Selenomonadales</taxon>
        <taxon>Sporomusaceae</taxon>
        <taxon>Sporomusa</taxon>
    </lineage>
</organism>
<dbReference type="InterPro" id="IPR004089">
    <property type="entry name" value="MCPsignal_dom"/>
</dbReference>
<dbReference type="Pfam" id="PF00015">
    <property type="entry name" value="MCPsignal"/>
    <property type="match status" value="1"/>
</dbReference>
<dbReference type="InterPro" id="IPR024478">
    <property type="entry name" value="HlyB_4HB_MCP"/>
</dbReference>
<dbReference type="Gene3D" id="6.10.340.10">
    <property type="match status" value="1"/>
</dbReference>
<dbReference type="SUPFAM" id="SSF58104">
    <property type="entry name" value="Methyl-accepting chemotaxis protein (MCP) signaling domain"/>
    <property type="match status" value="1"/>
</dbReference>
<evidence type="ECO:0000256" key="1">
    <source>
        <dbReference type="ARBA" id="ARBA00023224"/>
    </source>
</evidence>
<keyword evidence="4" id="KW-1133">Transmembrane helix</keyword>
<protein>
    <submittedName>
        <fullName evidence="7">Methyl-accepting chemotaxis protein McpA</fullName>
    </submittedName>
</protein>
<dbReference type="Pfam" id="PF12729">
    <property type="entry name" value="4HB_MCP_1"/>
    <property type="match status" value="1"/>
</dbReference>
<evidence type="ECO:0000256" key="3">
    <source>
        <dbReference type="PROSITE-ProRule" id="PRU00284"/>
    </source>
</evidence>
<keyword evidence="1 3" id="KW-0807">Transducer</keyword>
<sequence length="570" mass="61161">MGFFSKIKISTKLAIGYLILCLLLVGIGTMGLRKIDNMVTNTNALYDDSLLGISNLKDLVTEIVEVRLALQRIVLPEYKDQISTLIADVDKRAERANQLLIAYESAMTDPDDRAMFQTLKQILGDYRKVRVQAIDAAVSGDYVMANQFYQNNVLPTIGELSTHTHKMVEWNDRTGRQYIETCKKDYENARLELFVLMGVSLVLAILAAILITRSIVKPLGDLVKVSNRIAKGDLSGQLIVKRQDEIGELETAVGNMLTNLRTVILGVQNGADNVAASSEELTASADQSSQTANSIAVSIIDVAQGMERQRSIVGDSVDTAQKISAEANQIAANAKSVEATSDKTAQSTKEGLKAVETATNQMTSIQKTVKNLEHEITGLGVRSNEIGQIVETISGIAGQTNLLALNAAIEAARAGEQGRGFAVVAEEVRKLAEQSQEAAKQIATLVGDIQQDTNKAVQAMQAGTREVTVGAELVGSAGSAFREIAELVGQTSSQVREISVLIRAMATGSQEIVVGAEIVNTVIQETAGQTQSVSAATEQQLASMQEIAAASQALAKRAEELQAIVQKFIL</sequence>
<dbReference type="CDD" id="cd11386">
    <property type="entry name" value="MCP_signal"/>
    <property type="match status" value="1"/>
</dbReference>
<dbReference type="PROSITE" id="PS50885">
    <property type="entry name" value="HAMP"/>
    <property type="match status" value="1"/>
</dbReference>
<dbReference type="PANTHER" id="PTHR32089">
    <property type="entry name" value="METHYL-ACCEPTING CHEMOTAXIS PROTEIN MCPB"/>
    <property type="match status" value="1"/>
</dbReference>
<feature type="transmembrane region" description="Helical" evidence="4">
    <location>
        <begin position="14"/>
        <end position="32"/>
    </location>
</feature>
<feature type="domain" description="Methyl-accepting transducer" evidence="5">
    <location>
        <begin position="284"/>
        <end position="555"/>
    </location>
</feature>
<dbReference type="PANTHER" id="PTHR32089:SF112">
    <property type="entry name" value="LYSOZYME-LIKE PROTEIN-RELATED"/>
    <property type="match status" value="1"/>
</dbReference>
<feature type="domain" description="HAMP" evidence="6">
    <location>
        <begin position="213"/>
        <end position="265"/>
    </location>
</feature>
<dbReference type="SMART" id="SM00283">
    <property type="entry name" value="MA"/>
    <property type="match status" value="1"/>
</dbReference>
<dbReference type="RefSeq" id="WP_075756713.1">
    <property type="nucleotide sequence ID" value="NZ_CP146991.1"/>
</dbReference>
<accession>A0ABP2C7J0</accession>
<dbReference type="InterPro" id="IPR004090">
    <property type="entry name" value="Chemotax_Me-accpt_rcpt"/>
</dbReference>
<dbReference type="Proteomes" id="UP000245702">
    <property type="component" value="Unassembled WGS sequence"/>
</dbReference>
<dbReference type="Gene3D" id="1.10.287.950">
    <property type="entry name" value="Methyl-accepting chemotaxis protein"/>
    <property type="match status" value="1"/>
</dbReference>
<reference evidence="7 8" key="1">
    <citation type="submission" date="2016-01" db="EMBL/GenBank/DDBJ databases">
        <authorList>
            <person name="Brown R."/>
        </authorList>
    </citation>
    <scope>NUCLEOTIDE SEQUENCE [LARGE SCALE GENOMIC DNA]</scope>
    <source>
        <strain evidence="7">Sporomusa sphaeroides DSM 2875</strain>
    </source>
</reference>